<dbReference type="WBParaSite" id="PSAMB.scaffold779size41452.g8615.t1">
    <property type="protein sequence ID" value="PSAMB.scaffold779size41452.g8615.t1"/>
    <property type="gene ID" value="PSAMB.scaffold779size41452.g8615"/>
</dbReference>
<sequence>MATAAYEWGKSKRKGDSRKLITPAPPSKDGSAVVHTWTSYRGKYVVQGEEKRLYRCAECQRIKEHSEGTYLVPSLRMANVGIAGERLEVDPVTLLAKHYCKPLRRSHVVGDQLYLEQREVVSKSGKRAMRAHMDALQTVETSRFALATEIERNEAKDWMANERSRKRGYQRARKDKYPVVASIAEIPNELTMPWSSRFALEGDASYGHTYLIFQDDTPGHEMAVFASPDNLEKLHRSAHWVSDGNFKYRPKDMQQLYTVHSFVETPAGQKEAKILVAAIMKTRTREVYERLFGVIHAQLMERFRTVGRMAEGGRAHFDFEPAAIGAFESVFGADLSSVCLLHYANYVNKKLRDLGLSTTYQECWTVNQFVRKLVALCMLPANYVLKAFELVCIVPSDLDGNENCECRDTPHPPLLLGTEGKLEGLRAYFEKNWLHNRYGVNSWNYHLMGGPRTTNHAEAWHSSLRSKFDGMAIDLGVWLCNFQAIHHQEGERTRQLVEGLVEPYGPRPAYLQNDARILAASNDIAAYLQDWSLRRVNRSAAARRRHDALFVEGVDPFLRSMGYLIGCKNMGEPPRHRMQPEDFD</sequence>
<keyword evidence="2" id="KW-1185">Reference proteome</keyword>
<name>A0A914XFB3_9BILA</name>
<proteinExistence type="predicted"/>
<dbReference type="Proteomes" id="UP000887566">
    <property type="component" value="Unplaced"/>
</dbReference>
<reference evidence="3" key="1">
    <citation type="submission" date="2022-11" db="UniProtKB">
        <authorList>
            <consortium name="WormBaseParasite"/>
        </authorList>
    </citation>
    <scope>IDENTIFICATION</scope>
</reference>
<feature type="region of interest" description="Disordered" evidence="1">
    <location>
        <begin position="1"/>
        <end position="27"/>
    </location>
</feature>
<accession>A0A914XFB3</accession>
<evidence type="ECO:0000313" key="2">
    <source>
        <dbReference type="Proteomes" id="UP000887566"/>
    </source>
</evidence>
<evidence type="ECO:0000256" key="1">
    <source>
        <dbReference type="SAM" id="MobiDB-lite"/>
    </source>
</evidence>
<evidence type="ECO:0000313" key="3">
    <source>
        <dbReference type="WBParaSite" id="PSAMB.scaffold779size41452.g8615.t1"/>
    </source>
</evidence>
<dbReference type="AlphaFoldDB" id="A0A914XFB3"/>
<protein>
    <submittedName>
        <fullName evidence="3">MULE transposase domain-containing protein</fullName>
    </submittedName>
</protein>
<organism evidence="2 3">
    <name type="scientific">Plectus sambesii</name>
    <dbReference type="NCBI Taxonomy" id="2011161"/>
    <lineage>
        <taxon>Eukaryota</taxon>
        <taxon>Metazoa</taxon>
        <taxon>Ecdysozoa</taxon>
        <taxon>Nematoda</taxon>
        <taxon>Chromadorea</taxon>
        <taxon>Plectida</taxon>
        <taxon>Plectina</taxon>
        <taxon>Plectoidea</taxon>
        <taxon>Plectidae</taxon>
        <taxon>Plectus</taxon>
    </lineage>
</organism>